<reference evidence="2" key="1">
    <citation type="submission" date="2024-05" db="EMBL/GenBank/DDBJ databases">
        <title>Planctomycetes of the genus Singulisphaera possess chitinolytic capabilities.</title>
        <authorList>
            <person name="Ivanova A."/>
        </authorList>
    </citation>
    <scope>NUCLEOTIDE SEQUENCE</scope>
    <source>
        <strain evidence="2">Ch08T</strain>
    </source>
</reference>
<dbReference type="SUPFAM" id="SSF53474">
    <property type="entry name" value="alpha/beta-Hydrolases"/>
    <property type="match status" value="1"/>
</dbReference>
<dbReference type="GO" id="GO:0016787">
    <property type="term" value="F:hydrolase activity"/>
    <property type="evidence" value="ECO:0007669"/>
    <property type="project" value="UniProtKB-KW"/>
</dbReference>
<dbReference type="InterPro" id="IPR022742">
    <property type="entry name" value="Hydrolase_4"/>
</dbReference>
<evidence type="ECO:0000259" key="1">
    <source>
        <dbReference type="Pfam" id="PF12146"/>
    </source>
</evidence>
<name>A0AAU7CSA3_9BACT</name>
<dbReference type="AlphaFoldDB" id="A0AAU7CSA3"/>
<dbReference type="RefSeq" id="WP_406700844.1">
    <property type="nucleotide sequence ID" value="NZ_CP155447.1"/>
</dbReference>
<keyword evidence="2" id="KW-0378">Hydrolase</keyword>
<dbReference type="Gene3D" id="3.40.50.1820">
    <property type="entry name" value="alpha/beta hydrolase"/>
    <property type="match status" value="1"/>
</dbReference>
<dbReference type="InterPro" id="IPR029058">
    <property type="entry name" value="AB_hydrolase_fold"/>
</dbReference>
<dbReference type="Pfam" id="PF12146">
    <property type="entry name" value="Hydrolase_4"/>
    <property type="match status" value="1"/>
</dbReference>
<accession>A0AAU7CSA3</accession>
<protein>
    <submittedName>
        <fullName evidence="2">Alpha/beta fold hydrolase</fullName>
    </submittedName>
</protein>
<evidence type="ECO:0000313" key="2">
    <source>
        <dbReference type="EMBL" id="XBH08007.1"/>
    </source>
</evidence>
<gene>
    <name evidence="2" type="ORF">V5E97_18820</name>
</gene>
<dbReference type="PANTHER" id="PTHR11614">
    <property type="entry name" value="PHOSPHOLIPASE-RELATED"/>
    <property type="match status" value="1"/>
</dbReference>
<feature type="domain" description="Serine aminopeptidase S33" evidence="1">
    <location>
        <begin position="27"/>
        <end position="262"/>
    </location>
</feature>
<organism evidence="2">
    <name type="scientific">Singulisphaera sp. Ch08</name>
    <dbReference type="NCBI Taxonomy" id="3120278"/>
    <lineage>
        <taxon>Bacteria</taxon>
        <taxon>Pseudomonadati</taxon>
        <taxon>Planctomycetota</taxon>
        <taxon>Planctomycetia</taxon>
        <taxon>Isosphaerales</taxon>
        <taxon>Isosphaeraceae</taxon>
        <taxon>Singulisphaera</taxon>
    </lineage>
</organism>
<proteinExistence type="predicted"/>
<sequence length="291" mass="31797">MSEPRMETQTASDGYVIQVTVWPVTGTPRGRVVVLHGVQSHGGWYHRLGQSLAEAGFEAHFPDRRGSGANRADRGHAPSSRRLLEDLTEWLTVLRSRDPAIPTALAGISWGGKPAVIAAGEQPGLIDALALICPGLHPRVNVTRRERLGIALAWLTNPRKTFPIPLSEPALFTDSAEGQAFIASDNLSLHAGTAGLLAASFFIDKAVRRVPPKVHQPTLLMLAGQDRIVNNDLTLAYFKRLAAPDRHLIVYPEAHHTLEFEPAPERYALDLIEWLNSRLFANSCASGRVDP</sequence>
<dbReference type="EMBL" id="CP155447">
    <property type="protein sequence ID" value="XBH08007.1"/>
    <property type="molecule type" value="Genomic_DNA"/>
</dbReference>
<dbReference type="InterPro" id="IPR051044">
    <property type="entry name" value="MAG_DAG_Lipase"/>
</dbReference>